<evidence type="ECO:0000313" key="8">
    <source>
        <dbReference type="Proteomes" id="UP000696931"/>
    </source>
</evidence>
<sequence length="198" mass="22502">MTHTATWQLRTPFPENRTLSPILENSDVALAARGDARAFARLYEGHKDRVFALAARMAGYERAAELTQDVFVRAWQKLGSFRGDAQFSTWLHRLAVNWILSRRQTWATERMRFLDAEDALDGVAARPSQRELSMDFETAIAKLPEGARMVFVLHDVEGYRHEEIATLLGVTSGTTKAQLHRARMMLRQVLSPTESKKS</sequence>
<dbReference type="Gene3D" id="1.10.10.10">
    <property type="entry name" value="Winged helix-like DNA-binding domain superfamily/Winged helix DNA-binding domain"/>
    <property type="match status" value="1"/>
</dbReference>
<dbReference type="Proteomes" id="UP000696931">
    <property type="component" value="Unassembled WGS sequence"/>
</dbReference>
<dbReference type="Pfam" id="PF04542">
    <property type="entry name" value="Sigma70_r2"/>
    <property type="match status" value="1"/>
</dbReference>
<evidence type="ECO:0000256" key="3">
    <source>
        <dbReference type="ARBA" id="ARBA00023082"/>
    </source>
</evidence>
<dbReference type="InterPro" id="IPR007627">
    <property type="entry name" value="RNA_pol_sigma70_r2"/>
</dbReference>
<dbReference type="CDD" id="cd06171">
    <property type="entry name" value="Sigma70_r4"/>
    <property type="match status" value="1"/>
</dbReference>
<evidence type="ECO:0000256" key="4">
    <source>
        <dbReference type="ARBA" id="ARBA00023163"/>
    </source>
</evidence>
<dbReference type="InterPro" id="IPR036388">
    <property type="entry name" value="WH-like_DNA-bd_sf"/>
</dbReference>
<keyword evidence="4" id="KW-0804">Transcription</keyword>
<dbReference type="Gene3D" id="1.10.1740.10">
    <property type="match status" value="1"/>
</dbReference>
<dbReference type="InterPro" id="IPR013324">
    <property type="entry name" value="RNA_pol_sigma_r3/r4-like"/>
</dbReference>
<gene>
    <name evidence="7" type="ORF">HZA61_07170</name>
</gene>
<evidence type="ECO:0000256" key="2">
    <source>
        <dbReference type="ARBA" id="ARBA00023015"/>
    </source>
</evidence>
<dbReference type="InterPro" id="IPR013249">
    <property type="entry name" value="RNA_pol_sigma70_r4_t2"/>
</dbReference>
<dbReference type="GO" id="GO:0003677">
    <property type="term" value="F:DNA binding"/>
    <property type="evidence" value="ECO:0007669"/>
    <property type="project" value="InterPro"/>
</dbReference>
<dbReference type="GO" id="GO:0016987">
    <property type="term" value="F:sigma factor activity"/>
    <property type="evidence" value="ECO:0007669"/>
    <property type="project" value="UniProtKB-KW"/>
</dbReference>
<feature type="domain" description="RNA polymerase sigma factor 70 region 4 type 2" evidence="6">
    <location>
        <begin position="134"/>
        <end position="186"/>
    </location>
</feature>
<dbReference type="Pfam" id="PF08281">
    <property type="entry name" value="Sigma70_r4_2"/>
    <property type="match status" value="1"/>
</dbReference>
<evidence type="ECO:0000259" key="5">
    <source>
        <dbReference type="Pfam" id="PF04542"/>
    </source>
</evidence>
<keyword evidence="3" id="KW-0731">Sigma factor</keyword>
<evidence type="ECO:0000313" key="7">
    <source>
        <dbReference type="EMBL" id="MBI5169252.1"/>
    </source>
</evidence>
<dbReference type="PANTHER" id="PTHR43133:SF46">
    <property type="entry name" value="RNA POLYMERASE SIGMA-70 FACTOR ECF SUBFAMILY"/>
    <property type="match status" value="1"/>
</dbReference>
<proteinExistence type="inferred from homology"/>
<organism evidence="7 8">
    <name type="scientific">Eiseniibacteriota bacterium</name>
    <dbReference type="NCBI Taxonomy" id="2212470"/>
    <lineage>
        <taxon>Bacteria</taxon>
        <taxon>Candidatus Eiseniibacteriota</taxon>
    </lineage>
</organism>
<dbReference type="NCBIfam" id="TIGR02937">
    <property type="entry name" value="sigma70-ECF"/>
    <property type="match status" value="1"/>
</dbReference>
<evidence type="ECO:0000256" key="1">
    <source>
        <dbReference type="ARBA" id="ARBA00010641"/>
    </source>
</evidence>
<reference evidence="7" key="1">
    <citation type="submission" date="2020-07" db="EMBL/GenBank/DDBJ databases">
        <title>Huge and variable diversity of episymbiotic CPR bacteria and DPANN archaea in groundwater ecosystems.</title>
        <authorList>
            <person name="He C.Y."/>
            <person name="Keren R."/>
            <person name="Whittaker M."/>
            <person name="Farag I.F."/>
            <person name="Doudna J."/>
            <person name="Cate J.H.D."/>
            <person name="Banfield J.F."/>
        </authorList>
    </citation>
    <scope>NUCLEOTIDE SEQUENCE</scope>
    <source>
        <strain evidence="7">NC_groundwater_1813_Pr3_B-0.1um_71_17</strain>
    </source>
</reference>
<dbReference type="InterPro" id="IPR039425">
    <property type="entry name" value="RNA_pol_sigma-70-like"/>
</dbReference>
<name>A0A933SBV6_UNCEI</name>
<comment type="similarity">
    <text evidence="1">Belongs to the sigma-70 factor family. ECF subfamily.</text>
</comment>
<dbReference type="InterPro" id="IPR014284">
    <property type="entry name" value="RNA_pol_sigma-70_dom"/>
</dbReference>
<dbReference type="SUPFAM" id="SSF88659">
    <property type="entry name" value="Sigma3 and sigma4 domains of RNA polymerase sigma factors"/>
    <property type="match status" value="1"/>
</dbReference>
<dbReference type="PANTHER" id="PTHR43133">
    <property type="entry name" value="RNA POLYMERASE ECF-TYPE SIGMA FACTO"/>
    <property type="match status" value="1"/>
</dbReference>
<evidence type="ECO:0000259" key="6">
    <source>
        <dbReference type="Pfam" id="PF08281"/>
    </source>
</evidence>
<protein>
    <submittedName>
        <fullName evidence="7">RNA polymerase sigma factor</fullName>
    </submittedName>
</protein>
<dbReference type="AlphaFoldDB" id="A0A933SBV6"/>
<accession>A0A933SBV6</accession>
<dbReference type="InterPro" id="IPR013325">
    <property type="entry name" value="RNA_pol_sigma_r2"/>
</dbReference>
<feature type="domain" description="RNA polymerase sigma-70 region 2" evidence="5">
    <location>
        <begin position="42"/>
        <end position="102"/>
    </location>
</feature>
<comment type="caution">
    <text evidence="7">The sequence shown here is derived from an EMBL/GenBank/DDBJ whole genome shotgun (WGS) entry which is preliminary data.</text>
</comment>
<dbReference type="GO" id="GO:0006352">
    <property type="term" value="P:DNA-templated transcription initiation"/>
    <property type="evidence" value="ECO:0007669"/>
    <property type="project" value="InterPro"/>
</dbReference>
<dbReference type="EMBL" id="JACRIW010000047">
    <property type="protein sequence ID" value="MBI5169252.1"/>
    <property type="molecule type" value="Genomic_DNA"/>
</dbReference>
<keyword evidence="2" id="KW-0805">Transcription regulation</keyword>
<dbReference type="SUPFAM" id="SSF88946">
    <property type="entry name" value="Sigma2 domain of RNA polymerase sigma factors"/>
    <property type="match status" value="1"/>
</dbReference>